<dbReference type="Proteomes" id="UP000256478">
    <property type="component" value="Unassembled WGS sequence"/>
</dbReference>
<evidence type="ECO:0000256" key="1">
    <source>
        <dbReference type="SAM" id="SignalP"/>
    </source>
</evidence>
<dbReference type="OrthoDB" id="9956426at2"/>
<organism evidence="2 3">
    <name type="scientific">Thalassotalea euphylliae</name>
    <dbReference type="NCBI Taxonomy" id="1655234"/>
    <lineage>
        <taxon>Bacteria</taxon>
        <taxon>Pseudomonadati</taxon>
        <taxon>Pseudomonadota</taxon>
        <taxon>Gammaproteobacteria</taxon>
        <taxon>Alteromonadales</taxon>
        <taxon>Colwelliaceae</taxon>
        <taxon>Thalassotalea</taxon>
    </lineage>
</organism>
<dbReference type="InterPro" id="IPR008965">
    <property type="entry name" value="CBM2/CBM3_carb-bd_dom_sf"/>
</dbReference>
<evidence type="ECO:0000313" key="2">
    <source>
        <dbReference type="EMBL" id="REL27240.1"/>
    </source>
</evidence>
<feature type="signal peptide" evidence="1">
    <location>
        <begin position="1"/>
        <end position="26"/>
    </location>
</feature>
<reference evidence="2 3" key="1">
    <citation type="submission" date="2018-08" db="EMBL/GenBank/DDBJ databases">
        <title>Thalassotalea euphylliae genome.</title>
        <authorList>
            <person name="Summers S."/>
            <person name="Rice S.A."/>
            <person name="Freckelton M.L."/>
            <person name="Nedved B.T."/>
            <person name="Hadfield M.G."/>
        </authorList>
    </citation>
    <scope>NUCLEOTIDE SEQUENCE [LARGE SCALE GENOMIC DNA]</scope>
    <source>
        <strain evidence="2 3">H1</strain>
    </source>
</reference>
<proteinExistence type="predicted"/>
<dbReference type="Gene3D" id="2.60.40.680">
    <property type="match status" value="1"/>
</dbReference>
<protein>
    <recommendedName>
        <fullName evidence="4">Cohesin domain-containing protein</fullName>
    </recommendedName>
</protein>
<dbReference type="GO" id="GO:0030246">
    <property type="term" value="F:carbohydrate binding"/>
    <property type="evidence" value="ECO:0007669"/>
    <property type="project" value="InterPro"/>
</dbReference>
<gene>
    <name evidence="2" type="ORF">DXX93_12140</name>
</gene>
<name>A0A3E0TS88_9GAMM</name>
<accession>A0A3E0TS88</accession>
<comment type="caution">
    <text evidence="2">The sequence shown here is derived from an EMBL/GenBank/DDBJ whole genome shotgun (WGS) entry which is preliminary data.</text>
</comment>
<evidence type="ECO:0008006" key="4">
    <source>
        <dbReference type="Google" id="ProtNLM"/>
    </source>
</evidence>
<sequence>MKKIKQALKSTLMAGVLALYSQASFATMLAVEVADQPYQVGDLVTADIVISDIEQVFGIQREIGAFNVDLTFDSSAVANSQVSFGSLLNVGLFGSSQNVTDNGNSLTIDEFSFADAFDLFGAQGAVTEFVLASVQFELTSAGTVDFSLANVSLSDAFGSADAFLPASLTLQGASVNVNPAQVPAPASAALILLPLLLLGRKRFSLLKSK</sequence>
<dbReference type="AlphaFoldDB" id="A0A3E0TS88"/>
<keyword evidence="1" id="KW-0732">Signal</keyword>
<feature type="chain" id="PRO_5017662231" description="Cohesin domain-containing protein" evidence="1">
    <location>
        <begin position="27"/>
        <end position="209"/>
    </location>
</feature>
<dbReference type="EMBL" id="QUOU01000001">
    <property type="protein sequence ID" value="REL27240.1"/>
    <property type="molecule type" value="Genomic_DNA"/>
</dbReference>
<dbReference type="SUPFAM" id="SSF49384">
    <property type="entry name" value="Carbohydrate-binding domain"/>
    <property type="match status" value="1"/>
</dbReference>
<evidence type="ECO:0000313" key="3">
    <source>
        <dbReference type="Proteomes" id="UP000256478"/>
    </source>
</evidence>
<dbReference type="RefSeq" id="WP_116008324.1">
    <property type="nucleotide sequence ID" value="NZ_QUOU01000001.1"/>
</dbReference>